<gene>
    <name evidence="1" type="ORF">S01H4_04493</name>
</gene>
<protein>
    <submittedName>
        <fullName evidence="1">Uncharacterized protein</fullName>
    </submittedName>
</protein>
<organism evidence="1">
    <name type="scientific">marine sediment metagenome</name>
    <dbReference type="NCBI Taxonomy" id="412755"/>
    <lineage>
        <taxon>unclassified sequences</taxon>
        <taxon>metagenomes</taxon>
        <taxon>ecological metagenomes</taxon>
    </lineage>
</organism>
<accession>X0ZVK8</accession>
<reference evidence="1" key="1">
    <citation type="journal article" date="2014" name="Front. Microbiol.">
        <title>High frequency of phylogenetically diverse reductive dehalogenase-homologous genes in deep subseafloor sedimentary metagenomes.</title>
        <authorList>
            <person name="Kawai M."/>
            <person name="Futagami T."/>
            <person name="Toyoda A."/>
            <person name="Takaki Y."/>
            <person name="Nishi S."/>
            <person name="Hori S."/>
            <person name="Arai W."/>
            <person name="Tsubouchi T."/>
            <person name="Morono Y."/>
            <person name="Uchiyama I."/>
            <person name="Ito T."/>
            <person name="Fujiyama A."/>
            <person name="Inagaki F."/>
            <person name="Takami H."/>
        </authorList>
    </citation>
    <scope>NUCLEOTIDE SEQUENCE</scope>
    <source>
        <strain evidence="1">Expedition CK06-06</strain>
    </source>
</reference>
<sequence length="34" mass="4050">TKLVIPIFKTITFSRALDWNYLTKKLISKKILQK</sequence>
<dbReference type="EMBL" id="BART01001210">
    <property type="protein sequence ID" value="GAG64518.1"/>
    <property type="molecule type" value="Genomic_DNA"/>
</dbReference>
<feature type="non-terminal residue" evidence="1">
    <location>
        <position position="1"/>
    </location>
</feature>
<evidence type="ECO:0000313" key="1">
    <source>
        <dbReference type="EMBL" id="GAG64518.1"/>
    </source>
</evidence>
<name>X0ZVK8_9ZZZZ</name>
<proteinExistence type="predicted"/>
<comment type="caution">
    <text evidence="1">The sequence shown here is derived from an EMBL/GenBank/DDBJ whole genome shotgun (WGS) entry which is preliminary data.</text>
</comment>
<dbReference type="AlphaFoldDB" id="X0ZVK8"/>